<dbReference type="PIRSF" id="PIRSF006346">
    <property type="entry name" value="Ni_metllenz_mat"/>
    <property type="match status" value="1"/>
</dbReference>
<dbReference type="InterPro" id="IPR016188">
    <property type="entry name" value="PurM-like_N"/>
</dbReference>
<dbReference type="GeneID" id="97549905"/>
<dbReference type="InterPro" id="IPR036921">
    <property type="entry name" value="PurM-like_N_sf"/>
</dbReference>
<feature type="domain" description="PurM-like C-terminal" evidence="2">
    <location>
        <begin position="230"/>
        <end position="375"/>
    </location>
</feature>
<dbReference type="GO" id="GO:0009030">
    <property type="term" value="F:thiamine-phosphate kinase activity"/>
    <property type="evidence" value="ECO:0007669"/>
    <property type="project" value="InterPro"/>
</dbReference>
<dbReference type="InterPro" id="IPR006283">
    <property type="entry name" value="ThiL-like"/>
</dbReference>
<sequence>MDVEGYVRRNIESGRAEAEIVRDLSSRIREIKSVSQEYAEQFAHAVITEVKNTSNLTSDLLTCTKADVAMGEFGVGSRGTGDFYAHRKIAEIIGKTGANVGVDEMDDAGVVEAGGRYIISTVDGMHSRLSDFPFLAGFHVTRATLRDCYVMGAKPVMLFSDIHVADDGDVSKIFDYTAGITTVGEVMQVPLVSGSTLRIGGDMVIGERLTGCVGCVGVADHITARREARSGDVLLMTEGAGGGTIATTALYYGYPEIVDRTINLQFLKGADALLKSDVLNQIHAMTDVTNGGLRGDIFEMAETAGSRFIVEEEEVLGLVDPVVRTMLEELEIDPLGVSLDAMLVVAPEATICSVKKVLDQAGVRTAEIGRVETGRAEPVLVRDGKETEFRPRFREAAYTPLKKLVDKESRDFEEMREGVDRAATAALAKKNRMIARIGKLDLHYPNIR</sequence>
<proteinExistence type="predicted"/>
<name>A0A2V2N628_9EURY</name>
<dbReference type="PANTHER" id="PTHR30270">
    <property type="entry name" value="THIAMINE-MONOPHOSPHATE KINASE"/>
    <property type="match status" value="1"/>
</dbReference>
<dbReference type="SUPFAM" id="SSF55326">
    <property type="entry name" value="PurM N-terminal domain-like"/>
    <property type="match status" value="1"/>
</dbReference>
<comment type="caution">
    <text evidence="3">The sequence shown here is derived from an EMBL/GenBank/DDBJ whole genome shotgun (WGS) entry which is preliminary data.</text>
</comment>
<dbReference type="InterPro" id="IPR036676">
    <property type="entry name" value="PurM-like_C_sf"/>
</dbReference>
<evidence type="ECO:0008006" key="5">
    <source>
        <dbReference type="Google" id="ProtNLM"/>
    </source>
</evidence>
<dbReference type="Proteomes" id="UP000245657">
    <property type="component" value="Unassembled WGS sequence"/>
</dbReference>
<evidence type="ECO:0000259" key="2">
    <source>
        <dbReference type="Pfam" id="PF02769"/>
    </source>
</evidence>
<dbReference type="GO" id="GO:0009228">
    <property type="term" value="P:thiamine biosynthetic process"/>
    <property type="evidence" value="ECO:0007669"/>
    <property type="project" value="InterPro"/>
</dbReference>
<evidence type="ECO:0000313" key="3">
    <source>
        <dbReference type="EMBL" id="PWR73186.1"/>
    </source>
</evidence>
<dbReference type="EMBL" id="QGMY01000003">
    <property type="protein sequence ID" value="PWR73186.1"/>
    <property type="molecule type" value="Genomic_DNA"/>
</dbReference>
<dbReference type="InterPro" id="IPR009186">
    <property type="entry name" value="Ni_metllenz_mat"/>
</dbReference>
<protein>
    <recommendedName>
        <fullName evidence="5">AIR synthase</fullName>
    </recommendedName>
</protein>
<gene>
    <name evidence="3" type="ORF">DK846_04990</name>
</gene>
<dbReference type="SUPFAM" id="SSF56042">
    <property type="entry name" value="PurM C-terminal domain-like"/>
    <property type="match status" value="1"/>
</dbReference>
<dbReference type="Gene3D" id="3.90.650.10">
    <property type="entry name" value="PurM-like C-terminal domain"/>
    <property type="match status" value="1"/>
</dbReference>
<dbReference type="CDD" id="cd02691">
    <property type="entry name" value="PurM-like2"/>
    <property type="match status" value="1"/>
</dbReference>
<dbReference type="Pfam" id="PF00586">
    <property type="entry name" value="AIRS"/>
    <property type="match status" value="1"/>
</dbReference>
<reference evidence="3 4" key="1">
    <citation type="submission" date="2018-05" db="EMBL/GenBank/DDBJ databases">
        <title>Draft genome of Methanospirillum lacunae Ki8-1.</title>
        <authorList>
            <person name="Dueholm M.S."/>
            <person name="Nielsen P.H."/>
            <person name="Bakmann L.F."/>
            <person name="Otzen D.E."/>
        </authorList>
    </citation>
    <scope>NUCLEOTIDE SEQUENCE [LARGE SCALE GENOMIC DNA]</scope>
    <source>
        <strain evidence="3 4">Ki8-1</strain>
    </source>
</reference>
<dbReference type="AlphaFoldDB" id="A0A2V2N628"/>
<dbReference type="Pfam" id="PF02769">
    <property type="entry name" value="AIRS_C"/>
    <property type="match status" value="1"/>
</dbReference>
<dbReference type="PANTHER" id="PTHR30270:SF2">
    <property type="entry name" value="HYDROGENASE EXPRESSION_FORMATION PROTEIN"/>
    <property type="match status" value="1"/>
</dbReference>
<dbReference type="RefSeq" id="WP_109967840.1">
    <property type="nucleotide sequence ID" value="NZ_CP176093.1"/>
</dbReference>
<dbReference type="InterPro" id="IPR010918">
    <property type="entry name" value="PurM-like_C_dom"/>
</dbReference>
<organism evidence="3 4">
    <name type="scientific">Methanospirillum lacunae</name>
    <dbReference type="NCBI Taxonomy" id="668570"/>
    <lineage>
        <taxon>Archaea</taxon>
        <taxon>Methanobacteriati</taxon>
        <taxon>Methanobacteriota</taxon>
        <taxon>Stenosarchaea group</taxon>
        <taxon>Methanomicrobia</taxon>
        <taxon>Methanomicrobiales</taxon>
        <taxon>Methanospirillaceae</taxon>
        <taxon>Methanospirillum</taxon>
    </lineage>
</organism>
<keyword evidence="4" id="KW-1185">Reference proteome</keyword>
<feature type="domain" description="PurM-like N-terminal" evidence="1">
    <location>
        <begin position="106"/>
        <end position="218"/>
    </location>
</feature>
<evidence type="ECO:0000313" key="4">
    <source>
        <dbReference type="Proteomes" id="UP000245657"/>
    </source>
</evidence>
<dbReference type="OrthoDB" id="42306at2157"/>
<evidence type="ECO:0000259" key="1">
    <source>
        <dbReference type="Pfam" id="PF00586"/>
    </source>
</evidence>
<accession>A0A2V2N628</accession>
<dbReference type="Gene3D" id="3.30.1330.10">
    <property type="entry name" value="PurM-like, N-terminal domain"/>
    <property type="match status" value="1"/>
</dbReference>